<dbReference type="Proteomes" id="UP001466331">
    <property type="component" value="Unassembled WGS sequence"/>
</dbReference>
<gene>
    <name evidence="2" type="ORF">WKV44_08710</name>
</gene>
<evidence type="ECO:0000313" key="3">
    <source>
        <dbReference type="Proteomes" id="UP001466331"/>
    </source>
</evidence>
<protein>
    <submittedName>
        <fullName evidence="2">SoxR reducing system RseC family protein</fullName>
    </submittedName>
</protein>
<accession>A0ABU9UD76</accession>
<dbReference type="PANTHER" id="PTHR35867">
    <property type="entry name" value="PROTEIN RSEC"/>
    <property type="match status" value="1"/>
</dbReference>
<dbReference type="EMBL" id="JBCHKQ010000004">
    <property type="protein sequence ID" value="MEM5948622.1"/>
    <property type="molecule type" value="Genomic_DNA"/>
</dbReference>
<comment type="caution">
    <text evidence="2">The sequence shown here is derived from an EMBL/GenBank/DDBJ whole genome shotgun (WGS) entry which is preliminary data.</text>
</comment>
<dbReference type="RefSeq" id="WP_420070072.1">
    <property type="nucleotide sequence ID" value="NZ_JBCHKQ010000004.1"/>
</dbReference>
<sequence length="139" mass="14875">MKSNKLSHVAKVVSIEGDKIRISMYRSGMCAHCAAKGACSVMDSNEQEMLVKNPGNLRVGDMVKLVISSSTGWKAMIVAFVVPFLLMFAGILIASSLGASEGVSAVAGLGSLALYYAILALFKKRIDRTFSVKIEKISQ</sequence>
<feature type="transmembrane region" description="Helical" evidence="1">
    <location>
        <begin position="75"/>
        <end position="97"/>
    </location>
</feature>
<name>A0ABU9UD76_9SPIR</name>
<keyword evidence="3" id="KW-1185">Reference proteome</keyword>
<keyword evidence="1" id="KW-1133">Transmembrane helix</keyword>
<dbReference type="PANTHER" id="PTHR35867:SF1">
    <property type="entry name" value="PROTEIN RSEC"/>
    <property type="match status" value="1"/>
</dbReference>
<keyword evidence="1" id="KW-0812">Transmembrane</keyword>
<dbReference type="PIRSF" id="PIRSF004923">
    <property type="entry name" value="RseC"/>
    <property type="match status" value="1"/>
</dbReference>
<organism evidence="2 3">
    <name type="scientific">Rarispira pelagica</name>
    <dbReference type="NCBI Taxonomy" id="3141764"/>
    <lineage>
        <taxon>Bacteria</taxon>
        <taxon>Pseudomonadati</taxon>
        <taxon>Spirochaetota</taxon>
        <taxon>Spirochaetia</taxon>
        <taxon>Winmispirales</taxon>
        <taxon>Winmispiraceae</taxon>
        <taxon>Rarispira</taxon>
    </lineage>
</organism>
<keyword evidence="1" id="KW-0472">Membrane</keyword>
<evidence type="ECO:0000256" key="1">
    <source>
        <dbReference type="SAM" id="Phobius"/>
    </source>
</evidence>
<feature type="transmembrane region" description="Helical" evidence="1">
    <location>
        <begin position="103"/>
        <end position="122"/>
    </location>
</feature>
<reference evidence="2 3" key="1">
    <citation type="submission" date="2024-03" db="EMBL/GenBank/DDBJ databases">
        <title>Ignisphaera cupida sp. nov., a hyperthermophilic hydrolytic archaeon from a hot spring of Kamchatka, and proposal of Ignisphaeraceae fam. nov.</title>
        <authorList>
            <person name="Podosokorskaya O.A."/>
            <person name="Elcheninov A.G."/>
            <person name="Maltseva A.I."/>
            <person name="Zayulina K.S."/>
            <person name="Novikov A."/>
            <person name="Merkel A.Y."/>
        </authorList>
    </citation>
    <scope>NUCLEOTIDE SEQUENCE [LARGE SCALE GENOMIC DNA]</scope>
    <source>
        <strain evidence="2 3">38H-sp</strain>
    </source>
</reference>
<dbReference type="InterPro" id="IPR007359">
    <property type="entry name" value="SigmaE_reg_RseC_MucC"/>
</dbReference>
<proteinExistence type="predicted"/>
<dbReference type="Pfam" id="PF04246">
    <property type="entry name" value="RseC_MucC"/>
    <property type="match status" value="1"/>
</dbReference>
<evidence type="ECO:0000313" key="2">
    <source>
        <dbReference type="EMBL" id="MEM5948622.1"/>
    </source>
</evidence>
<dbReference type="InterPro" id="IPR026268">
    <property type="entry name" value="RseC"/>
</dbReference>